<dbReference type="EMBL" id="JBHTAS010000001">
    <property type="protein sequence ID" value="MFC7141821.1"/>
    <property type="molecule type" value="Genomic_DNA"/>
</dbReference>
<organism evidence="2 3">
    <name type="scientific">Halosimplex aquaticum</name>
    <dbReference type="NCBI Taxonomy" id="3026162"/>
    <lineage>
        <taxon>Archaea</taxon>
        <taxon>Methanobacteriati</taxon>
        <taxon>Methanobacteriota</taxon>
        <taxon>Stenosarchaea group</taxon>
        <taxon>Halobacteria</taxon>
        <taxon>Halobacteriales</taxon>
        <taxon>Haloarculaceae</taxon>
        <taxon>Halosimplex</taxon>
    </lineage>
</organism>
<keyword evidence="3" id="KW-1185">Reference proteome</keyword>
<evidence type="ECO:0000313" key="3">
    <source>
        <dbReference type="Proteomes" id="UP001596432"/>
    </source>
</evidence>
<dbReference type="RefSeq" id="WP_274322902.1">
    <property type="nucleotide sequence ID" value="NZ_CP118158.1"/>
</dbReference>
<dbReference type="Proteomes" id="UP001596432">
    <property type="component" value="Unassembled WGS sequence"/>
</dbReference>
<dbReference type="GeneID" id="78822148"/>
<protein>
    <submittedName>
        <fullName evidence="2">Uncharacterized protein</fullName>
    </submittedName>
</protein>
<accession>A0ABD5Y7X1</accession>
<feature type="compositionally biased region" description="Acidic residues" evidence="1">
    <location>
        <begin position="525"/>
        <end position="559"/>
    </location>
</feature>
<name>A0ABD5Y7X1_9EURY</name>
<gene>
    <name evidence="2" type="ORF">ACFQMA_18545</name>
</gene>
<proteinExistence type="predicted"/>
<feature type="compositionally biased region" description="Basic and acidic residues" evidence="1">
    <location>
        <begin position="510"/>
        <end position="524"/>
    </location>
</feature>
<reference evidence="2 3" key="1">
    <citation type="journal article" date="2019" name="Int. J. Syst. Evol. Microbiol.">
        <title>The Global Catalogue of Microorganisms (GCM) 10K type strain sequencing project: providing services to taxonomists for standard genome sequencing and annotation.</title>
        <authorList>
            <consortium name="The Broad Institute Genomics Platform"/>
            <consortium name="The Broad Institute Genome Sequencing Center for Infectious Disease"/>
            <person name="Wu L."/>
            <person name="Ma J."/>
        </authorList>
    </citation>
    <scope>NUCLEOTIDE SEQUENCE [LARGE SCALE GENOMIC DNA]</scope>
    <source>
        <strain evidence="2 3">XZYJT29</strain>
    </source>
</reference>
<comment type="caution">
    <text evidence="2">The sequence shown here is derived from an EMBL/GenBank/DDBJ whole genome shotgun (WGS) entry which is preliminary data.</text>
</comment>
<sequence length="1012" mass="114957">MTQMVRNWDRDVVEDFIKPESQQKTPKVFRETHVEIDKIRAEILRPHSGDDAFVTESQFRDAVLDSDLEDDNRIFIVKGEVGSGKSHLCQWLEYEINGYGESDGTDDEHVAIHISRSNTRLDEILEILHDPIDKEYEEVNDISSLNPEDVADFIIQGLHTFYKGQGALRSFDLEEFLEPRSNAEDFRTILVENIEEYQESVEKEGQEQDIKEYLLSREDYGRICFSAFGETKREDDVYPVVRRAVHDLLTRNIGIEDFKRELEDISKAYVEEGKRPVLICEDLTTFSVLKDDLLDHIFELSSGHYDVIMGWTTGWERENIDDALSTSEDSLTYMKQRTQGYLSMTDDNGQAYFLEGQSAPVVLVKAYLDAIKEHSEASAEVPEEAFDSVYPFNEAFIRHVYANLVQDGNLQQTPRILLVHVIAECLTSDVPPFEAVQNNSYIRQRPYLIGINEHSTPCLELTQWYALKHRGQLWLPTEVFDAFGVDTHGAAEKDGNVFFDTSFAAGDVTVIEREPGAEPTSERIDTDDEDEADEEPEEDESEEVEEETDEDGDEGDDEEGRPGPEPEVEVPPEDYREFQSWLMDGTEYASADRFRDGVVATLERWHDPTRLANENSTARNTTGIYFDRGSEPPVVIRGADSPASMSFEVPHGTENEELYRQMLHHGYADSFEDDANFDKLRGWATDKVVEYRSRMRRDIEGHLPEQMTIEEFVVLAHFLVMNIGKGKTDLSPKLVFEGYQMEETSPLSYQSDVGIGLPQGLEGAFERASNHTGDIGSLARGFFLLKENVVDYERLNEAINGVSENLDSYLSGLSTTSVDDLADAYRIGTTRNNSQKRFGKIVEDFSDLAGELEKVEQQVDVGDLQEATDHYRRFHHLSHTQEELAELYDEMESALGPLNVTHRQKWGDVGQLLNDSESDLGLGDFRSTLNEIEDAETDDAISSIALLHEYQRSLNESAAWEVYEVFAEMVEALEDAEGSEVGDFRDQVESSTEFEVFSDARDSVQQTIGGVQ</sequence>
<feature type="region of interest" description="Disordered" evidence="1">
    <location>
        <begin position="510"/>
        <end position="573"/>
    </location>
</feature>
<dbReference type="AlphaFoldDB" id="A0ABD5Y7X1"/>
<evidence type="ECO:0000256" key="1">
    <source>
        <dbReference type="SAM" id="MobiDB-lite"/>
    </source>
</evidence>
<evidence type="ECO:0000313" key="2">
    <source>
        <dbReference type="EMBL" id="MFC7141821.1"/>
    </source>
</evidence>